<dbReference type="AlphaFoldDB" id="A0AAV6MR55"/>
<comment type="caution">
    <text evidence="1">The sequence shown here is derived from an EMBL/GenBank/DDBJ whole genome shotgun (WGS) entry which is preliminary data.</text>
</comment>
<dbReference type="Proteomes" id="UP000685013">
    <property type="component" value="Chromosome 12"/>
</dbReference>
<evidence type="ECO:0000313" key="2">
    <source>
        <dbReference type="Proteomes" id="UP000685013"/>
    </source>
</evidence>
<gene>
    <name evidence="1" type="ORF">SDJN03_18294</name>
</gene>
<sequence>MQATASINKELKHAIGVWTTLPLCTLPAESLPKHSKIDIINAAQPAGLPGRLPFVHAHGTYVAMPSHAHPPTLLTTQC</sequence>
<name>A0AAV6MR55_9ROSI</name>
<protein>
    <submittedName>
        <fullName evidence="1">Uncharacterized protein</fullName>
    </submittedName>
</protein>
<accession>A0AAV6MR55</accession>
<evidence type="ECO:0000313" key="1">
    <source>
        <dbReference type="EMBL" id="KAG6585561.1"/>
    </source>
</evidence>
<reference evidence="1 2" key="1">
    <citation type="journal article" date="2021" name="Hortic Res">
        <title>The domestication of Cucurbita argyrosperma as revealed by the genome of its wild relative.</title>
        <authorList>
            <person name="Barrera-Redondo J."/>
            <person name="Sanchez-de la Vega G."/>
            <person name="Aguirre-Liguori J.A."/>
            <person name="Castellanos-Morales G."/>
            <person name="Gutierrez-Guerrero Y.T."/>
            <person name="Aguirre-Dugua X."/>
            <person name="Aguirre-Planter E."/>
            <person name="Tenaillon M.I."/>
            <person name="Lira-Saade R."/>
            <person name="Eguiarte L.E."/>
        </authorList>
    </citation>
    <scope>NUCLEOTIDE SEQUENCE [LARGE SCALE GENOMIC DNA]</scope>
    <source>
        <strain evidence="1">JBR-2021</strain>
    </source>
</reference>
<feature type="non-terminal residue" evidence="1">
    <location>
        <position position="1"/>
    </location>
</feature>
<dbReference type="EMBL" id="JAGKQH010000012">
    <property type="protein sequence ID" value="KAG6585561.1"/>
    <property type="molecule type" value="Genomic_DNA"/>
</dbReference>
<keyword evidence="2" id="KW-1185">Reference proteome</keyword>
<organism evidence="1 2">
    <name type="scientific">Cucurbita argyrosperma subsp. sororia</name>
    <dbReference type="NCBI Taxonomy" id="37648"/>
    <lineage>
        <taxon>Eukaryota</taxon>
        <taxon>Viridiplantae</taxon>
        <taxon>Streptophyta</taxon>
        <taxon>Embryophyta</taxon>
        <taxon>Tracheophyta</taxon>
        <taxon>Spermatophyta</taxon>
        <taxon>Magnoliopsida</taxon>
        <taxon>eudicotyledons</taxon>
        <taxon>Gunneridae</taxon>
        <taxon>Pentapetalae</taxon>
        <taxon>rosids</taxon>
        <taxon>fabids</taxon>
        <taxon>Cucurbitales</taxon>
        <taxon>Cucurbitaceae</taxon>
        <taxon>Cucurbiteae</taxon>
        <taxon>Cucurbita</taxon>
    </lineage>
</organism>
<proteinExistence type="predicted"/>